<reference evidence="3" key="2">
    <citation type="submission" date="2023-11" db="UniProtKB">
        <authorList>
            <consortium name="WormBaseParasite"/>
        </authorList>
    </citation>
    <scope>IDENTIFICATION</scope>
</reference>
<keyword evidence="2" id="KW-1185">Reference proteome</keyword>
<dbReference type="AlphaFoldDB" id="A0AA85ITC4"/>
<protein>
    <submittedName>
        <fullName evidence="3">Uncharacterized protein</fullName>
    </submittedName>
</protein>
<feature type="compositionally biased region" description="Basic and acidic residues" evidence="1">
    <location>
        <begin position="151"/>
        <end position="170"/>
    </location>
</feature>
<feature type="compositionally biased region" description="Polar residues" evidence="1">
    <location>
        <begin position="55"/>
        <end position="69"/>
    </location>
</feature>
<dbReference type="WBParaSite" id="TREG1_109310.1">
    <property type="protein sequence ID" value="TREG1_109310.1"/>
    <property type="gene ID" value="TREG1_109310"/>
</dbReference>
<accession>A0AA85ITC4</accession>
<reference evidence="2" key="1">
    <citation type="submission" date="2022-06" db="EMBL/GenBank/DDBJ databases">
        <authorList>
            <person name="Berger JAMES D."/>
            <person name="Berger JAMES D."/>
        </authorList>
    </citation>
    <scope>NUCLEOTIDE SEQUENCE [LARGE SCALE GENOMIC DNA]</scope>
</reference>
<feature type="compositionally biased region" description="Basic and acidic residues" evidence="1">
    <location>
        <begin position="1"/>
        <end position="10"/>
    </location>
</feature>
<proteinExistence type="predicted"/>
<feature type="compositionally biased region" description="Polar residues" evidence="1">
    <location>
        <begin position="84"/>
        <end position="94"/>
    </location>
</feature>
<evidence type="ECO:0000313" key="2">
    <source>
        <dbReference type="Proteomes" id="UP000050795"/>
    </source>
</evidence>
<sequence>MLREQRRKSEILSTQIPPYSSKSSPNSMSARQLTRPKYGMSKDNLRPRGRLPQASYYQGTPQRQTSTRARCNHGAQPFSHRRQGYTSRRVTESYQIRRRPTLTRQSSKSHLANARTNSNTYSEHDRGHSSLSPYLSQMGPPTTRKHVAPFRNERPVEKDIRETHRSDFYQRRHHHP</sequence>
<feature type="compositionally biased region" description="Low complexity" evidence="1">
    <location>
        <begin position="17"/>
        <end position="29"/>
    </location>
</feature>
<evidence type="ECO:0000256" key="1">
    <source>
        <dbReference type="SAM" id="MobiDB-lite"/>
    </source>
</evidence>
<feature type="region of interest" description="Disordered" evidence="1">
    <location>
        <begin position="1"/>
        <end position="176"/>
    </location>
</feature>
<feature type="compositionally biased region" description="Polar residues" evidence="1">
    <location>
        <begin position="102"/>
        <end position="121"/>
    </location>
</feature>
<organism evidence="2 3">
    <name type="scientific">Trichobilharzia regenti</name>
    <name type="common">Nasal bird schistosome</name>
    <dbReference type="NCBI Taxonomy" id="157069"/>
    <lineage>
        <taxon>Eukaryota</taxon>
        <taxon>Metazoa</taxon>
        <taxon>Spiralia</taxon>
        <taxon>Lophotrochozoa</taxon>
        <taxon>Platyhelminthes</taxon>
        <taxon>Trematoda</taxon>
        <taxon>Digenea</taxon>
        <taxon>Strigeidida</taxon>
        <taxon>Schistosomatoidea</taxon>
        <taxon>Schistosomatidae</taxon>
        <taxon>Trichobilharzia</taxon>
    </lineage>
</organism>
<evidence type="ECO:0000313" key="3">
    <source>
        <dbReference type="WBParaSite" id="TREG1_109310.1"/>
    </source>
</evidence>
<dbReference type="Proteomes" id="UP000050795">
    <property type="component" value="Unassembled WGS sequence"/>
</dbReference>
<name>A0AA85ITC4_TRIRE</name>